<keyword evidence="1" id="KW-1133">Transmembrane helix</keyword>
<feature type="transmembrane region" description="Helical" evidence="1">
    <location>
        <begin position="150"/>
        <end position="170"/>
    </location>
</feature>
<organism evidence="2 3">
    <name type="scientific">Emticicia oligotrophica (strain DSM 17448 / CIP 109782 / MTCC 6937 / GPTSA100-15)</name>
    <dbReference type="NCBI Taxonomy" id="929562"/>
    <lineage>
        <taxon>Bacteria</taxon>
        <taxon>Pseudomonadati</taxon>
        <taxon>Bacteroidota</taxon>
        <taxon>Cytophagia</taxon>
        <taxon>Cytophagales</taxon>
        <taxon>Leadbetterellaceae</taxon>
        <taxon>Emticicia</taxon>
    </lineage>
</organism>
<accession>A0ABM5N748</accession>
<keyword evidence="3" id="KW-1185">Reference proteome</keyword>
<evidence type="ECO:0000256" key="1">
    <source>
        <dbReference type="SAM" id="Phobius"/>
    </source>
</evidence>
<reference evidence="2 3" key="1">
    <citation type="submission" date="2011-07" db="EMBL/GenBank/DDBJ databases">
        <title>The complete genome of chromosome of Emticicia oligotrophica DSM 17448.</title>
        <authorList>
            <consortium name="US DOE Joint Genome Institute (JGI-PGF)"/>
            <person name="Lucas S."/>
            <person name="Han J."/>
            <person name="Lapidus A."/>
            <person name="Bruce D."/>
            <person name="Goodwin L."/>
            <person name="Pitluck S."/>
            <person name="Peters L."/>
            <person name="Kyrpides N."/>
            <person name="Mavromatis K."/>
            <person name="Ivanova N."/>
            <person name="Ovchinnikova G."/>
            <person name="Teshima H."/>
            <person name="Detter J.C."/>
            <person name="Tapia R."/>
            <person name="Han C."/>
            <person name="Land M."/>
            <person name="Hauser L."/>
            <person name="Markowitz V."/>
            <person name="Cheng J.-F."/>
            <person name="Hugenholtz P."/>
            <person name="Woyke T."/>
            <person name="Wu D."/>
            <person name="Tindall B."/>
            <person name="Pomrenke H."/>
            <person name="Brambilla E."/>
            <person name="Klenk H.-P."/>
            <person name="Eisen J.A."/>
        </authorList>
    </citation>
    <scope>NUCLEOTIDE SEQUENCE [LARGE SCALE GENOMIC DNA]</scope>
    <source>
        <strain evidence="2 3">DSM 17448</strain>
    </source>
</reference>
<evidence type="ECO:0000313" key="2">
    <source>
        <dbReference type="EMBL" id="AFK05376.1"/>
    </source>
</evidence>
<sequence length="242" mass="28271">MRFAAYFRIMISLNKIEKVNVFKVEDNYFEQLTASIKSKIESKGLEKSTTPFSVPNGYFDKLSINIINKVQRLEQKAFKIEDLERVNVFKVPDSYFEGLETFTNFNRLGKENIFKVPNTYFEHLEERTNTVATSPKMIKVNWWNSRKIKWSAAASVILMMGLWLSVLYFGKKNTEIALEKVSNEDIKTYLETQDLSYFEYESSVKSTQMVPKDNVNQALEGLRVDKQEILEHLETQDLEVDI</sequence>
<evidence type="ECO:0000313" key="3">
    <source>
        <dbReference type="Proteomes" id="UP000002875"/>
    </source>
</evidence>
<dbReference type="Proteomes" id="UP000002875">
    <property type="component" value="Chromosome"/>
</dbReference>
<keyword evidence="1" id="KW-0472">Membrane</keyword>
<gene>
    <name evidence="2" type="ordered locus">Emtol_4253</name>
</gene>
<protein>
    <submittedName>
        <fullName evidence="2">Uncharacterized protein</fullName>
    </submittedName>
</protein>
<keyword evidence="1" id="KW-0812">Transmembrane</keyword>
<dbReference type="EMBL" id="CP002961">
    <property type="protein sequence ID" value="AFK05376.1"/>
    <property type="molecule type" value="Genomic_DNA"/>
</dbReference>
<name>A0ABM5N748_EMTOG</name>
<proteinExistence type="predicted"/>